<accession>A0A2T9YJ93</accession>
<organism evidence="1 2">
    <name type="scientific">Smittium simulii</name>
    <dbReference type="NCBI Taxonomy" id="133385"/>
    <lineage>
        <taxon>Eukaryota</taxon>
        <taxon>Fungi</taxon>
        <taxon>Fungi incertae sedis</taxon>
        <taxon>Zoopagomycota</taxon>
        <taxon>Kickxellomycotina</taxon>
        <taxon>Harpellomycetes</taxon>
        <taxon>Harpellales</taxon>
        <taxon>Legeriomycetaceae</taxon>
        <taxon>Smittium</taxon>
    </lineage>
</organism>
<name>A0A2T9YJ93_9FUNG</name>
<dbReference type="Proteomes" id="UP000245383">
    <property type="component" value="Unassembled WGS sequence"/>
</dbReference>
<sequence length="238" mass="27884">MDIKNILGDEKMWDELPSFDLEGCNRFYEENSNFIMSYVNEILDKCDPKNTKKANGFNSKEFRQMIIEKEIPKEDFIQLIKYYCNKGTNISEKAMSQSSEECRQMIKRMVAFGLVERSKAPFDMTIGRIALAFPERVAILIKKWGNELNIIFKEEKSIPDYLKFSAGASLCTSMTQLNDWIKWAIKNDEVINKKNGPNKHRVRKYAKIQYLNSVFTIDERKEIIKMIEAYEPDLSQKI</sequence>
<gene>
    <name evidence="1" type="ORF">BB561_003853</name>
</gene>
<evidence type="ECO:0000313" key="2">
    <source>
        <dbReference type="Proteomes" id="UP000245383"/>
    </source>
</evidence>
<dbReference type="OrthoDB" id="5645359at2759"/>
<dbReference type="AlphaFoldDB" id="A0A2T9YJ93"/>
<evidence type="ECO:0000313" key="1">
    <source>
        <dbReference type="EMBL" id="PVU92395.1"/>
    </source>
</evidence>
<dbReference type="EMBL" id="MBFR01000163">
    <property type="protein sequence ID" value="PVU92395.1"/>
    <property type="molecule type" value="Genomic_DNA"/>
</dbReference>
<protein>
    <submittedName>
        <fullName evidence="1">Uncharacterized protein</fullName>
    </submittedName>
</protein>
<keyword evidence="2" id="KW-1185">Reference proteome</keyword>
<reference evidence="1 2" key="1">
    <citation type="journal article" date="2018" name="MBio">
        <title>Comparative Genomics Reveals the Core Gene Toolbox for the Fungus-Insect Symbiosis.</title>
        <authorList>
            <person name="Wang Y."/>
            <person name="Stata M."/>
            <person name="Wang W."/>
            <person name="Stajich J.E."/>
            <person name="White M.M."/>
            <person name="Moncalvo J.M."/>
        </authorList>
    </citation>
    <scope>NUCLEOTIDE SEQUENCE [LARGE SCALE GENOMIC DNA]</scope>
    <source>
        <strain evidence="1 2">SWE-8-4</strain>
    </source>
</reference>
<comment type="caution">
    <text evidence="1">The sequence shown here is derived from an EMBL/GenBank/DDBJ whole genome shotgun (WGS) entry which is preliminary data.</text>
</comment>
<proteinExistence type="predicted"/>